<feature type="compositionally biased region" description="Basic and acidic residues" evidence="1">
    <location>
        <begin position="24"/>
        <end position="49"/>
    </location>
</feature>
<reference evidence="3" key="1">
    <citation type="submission" date="2016-10" db="EMBL/GenBank/DDBJ databases">
        <authorList>
            <person name="Varghese N."/>
            <person name="Submissions S."/>
        </authorList>
    </citation>
    <scope>NUCLEOTIDE SEQUENCE [LARGE SCALE GENOMIC DNA]</scope>
    <source>
        <strain evidence="3">CGMCC 1.6854</strain>
    </source>
</reference>
<accession>A0A1G9VCH5</accession>
<dbReference type="RefSeq" id="WP_170834255.1">
    <property type="nucleotide sequence ID" value="NZ_FNHW01000001.1"/>
</dbReference>
<proteinExistence type="predicted"/>
<sequence>MADSNNNKEGLLEFEKNVQGNQKPTDDSANKNRLADEQNRLKDEENQRR</sequence>
<evidence type="ECO:0000256" key="1">
    <source>
        <dbReference type="SAM" id="MobiDB-lite"/>
    </source>
</evidence>
<dbReference type="EMBL" id="FNHW01000001">
    <property type="protein sequence ID" value="SDM69575.1"/>
    <property type="molecule type" value="Genomic_DNA"/>
</dbReference>
<keyword evidence="3" id="KW-1185">Reference proteome</keyword>
<dbReference type="Proteomes" id="UP000199544">
    <property type="component" value="Unassembled WGS sequence"/>
</dbReference>
<organism evidence="2 3">
    <name type="scientific">Fictibacillus solisalsi</name>
    <dbReference type="NCBI Taxonomy" id="459525"/>
    <lineage>
        <taxon>Bacteria</taxon>
        <taxon>Bacillati</taxon>
        <taxon>Bacillota</taxon>
        <taxon>Bacilli</taxon>
        <taxon>Bacillales</taxon>
        <taxon>Fictibacillaceae</taxon>
        <taxon>Fictibacillus</taxon>
    </lineage>
</organism>
<name>A0A1G9VCH5_9BACL</name>
<feature type="region of interest" description="Disordered" evidence="1">
    <location>
        <begin position="1"/>
        <end position="49"/>
    </location>
</feature>
<dbReference type="AlphaFoldDB" id="A0A1G9VCH5"/>
<gene>
    <name evidence="2" type="ORF">SAMN04488137_1487</name>
</gene>
<evidence type="ECO:0000313" key="3">
    <source>
        <dbReference type="Proteomes" id="UP000199544"/>
    </source>
</evidence>
<protein>
    <submittedName>
        <fullName evidence="2">Uncharacterized protein</fullName>
    </submittedName>
</protein>
<evidence type="ECO:0000313" key="2">
    <source>
        <dbReference type="EMBL" id="SDM69575.1"/>
    </source>
</evidence>